<dbReference type="InterPro" id="IPR006048">
    <property type="entry name" value="A-amylase/branching_C"/>
</dbReference>
<dbReference type="InterPro" id="IPR013780">
    <property type="entry name" value="Glyco_hydro_b"/>
</dbReference>
<dbReference type="SUPFAM" id="SSF51445">
    <property type="entry name" value="(Trans)glycosidases"/>
    <property type="match status" value="1"/>
</dbReference>
<name>A0ABV1H392_9FIRM</name>
<dbReference type="PANTHER" id="PTHR43651:SF3">
    <property type="entry name" value="1,4-ALPHA-GLUCAN-BRANCHING ENZYME"/>
    <property type="match status" value="1"/>
</dbReference>
<feature type="domain" description="Alpha-amylase/branching enzyme C-terminal all beta" evidence="4">
    <location>
        <begin position="591"/>
        <end position="692"/>
    </location>
</feature>
<evidence type="ECO:0000259" key="5">
    <source>
        <dbReference type="Pfam" id="PF02922"/>
    </source>
</evidence>
<protein>
    <submittedName>
        <fullName evidence="7">Alpha amylase C-terminal domain-containing protein</fullName>
    </submittedName>
</protein>
<dbReference type="Gene3D" id="2.60.40.1180">
    <property type="entry name" value="Golgi alpha-mannosidase II"/>
    <property type="match status" value="1"/>
</dbReference>
<dbReference type="Gene3D" id="2.60.40.10">
    <property type="entry name" value="Immunoglobulins"/>
    <property type="match status" value="2"/>
</dbReference>
<reference evidence="7" key="1">
    <citation type="submission" date="2024-03" db="EMBL/GenBank/DDBJ databases">
        <title>Human intestinal bacterial collection.</title>
        <authorList>
            <person name="Pauvert C."/>
            <person name="Hitch T.C.A."/>
            <person name="Clavel T."/>
        </authorList>
    </citation>
    <scope>NUCLEOTIDE SEQUENCE [LARGE SCALE GENOMIC DNA]</scope>
    <source>
        <strain evidence="7">CLA-AA-H89B</strain>
    </source>
</reference>
<dbReference type="Pfam" id="PF02806">
    <property type="entry name" value="Alpha-amylase_C"/>
    <property type="match status" value="1"/>
</dbReference>
<comment type="function">
    <text evidence="1">Catalyzes the formation of the alpha-1,6-glucosidic linkages in glycogen by scission of a 1,4-alpha-linked oligosaccharide from growing alpha-1,4-glucan chains and the subsequent attachment of the oligosaccharide to the alpha-1,6 position.</text>
</comment>
<comment type="caution">
    <text evidence="7">The sequence shown here is derived from an EMBL/GenBank/DDBJ whole genome shotgun (WGS) entry which is preliminary data.</text>
</comment>
<keyword evidence="3" id="KW-0175">Coiled coil</keyword>
<evidence type="ECO:0000256" key="2">
    <source>
        <dbReference type="ARBA" id="ARBA00022676"/>
    </source>
</evidence>
<dbReference type="InterPro" id="IPR037439">
    <property type="entry name" value="Branching_enzy"/>
</dbReference>
<feature type="domain" description="Glycoside hydrolase family 13 N-terminal" evidence="5">
    <location>
        <begin position="127"/>
        <end position="208"/>
    </location>
</feature>
<gene>
    <name evidence="7" type="ORF">WMO37_02805</name>
</gene>
<dbReference type="InterPro" id="IPR017853">
    <property type="entry name" value="GH"/>
</dbReference>
<evidence type="ECO:0000256" key="3">
    <source>
        <dbReference type="SAM" id="Coils"/>
    </source>
</evidence>
<feature type="coiled-coil region" evidence="3">
    <location>
        <begin position="706"/>
        <end position="778"/>
    </location>
</feature>
<dbReference type="InterPro" id="IPR004193">
    <property type="entry name" value="Glyco_hydro_13_N"/>
</dbReference>
<dbReference type="Pfam" id="PF02922">
    <property type="entry name" value="CBM_48"/>
    <property type="match status" value="1"/>
</dbReference>
<dbReference type="SUPFAM" id="SSF51011">
    <property type="entry name" value="Glycosyl hydrolase domain"/>
    <property type="match status" value="1"/>
</dbReference>
<dbReference type="CDD" id="cd11322">
    <property type="entry name" value="AmyAc_Glg_BE"/>
    <property type="match status" value="1"/>
</dbReference>
<dbReference type="InterPro" id="IPR054169">
    <property type="entry name" value="GlgB_N"/>
</dbReference>
<evidence type="ECO:0000259" key="4">
    <source>
        <dbReference type="Pfam" id="PF02806"/>
    </source>
</evidence>
<accession>A0ABV1H392</accession>
<dbReference type="InterPro" id="IPR013783">
    <property type="entry name" value="Ig-like_fold"/>
</dbReference>
<evidence type="ECO:0000313" key="8">
    <source>
        <dbReference type="Proteomes" id="UP001546774"/>
    </source>
</evidence>
<feature type="domain" description="1,4-alpha-glucan branching enzyme GlgB N-terminal" evidence="6">
    <location>
        <begin position="11"/>
        <end position="101"/>
    </location>
</feature>
<evidence type="ECO:0000313" key="7">
    <source>
        <dbReference type="EMBL" id="MEQ2553943.1"/>
    </source>
</evidence>
<dbReference type="Pfam" id="PF22019">
    <property type="entry name" value="GlgB_N"/>
    <property type="match status" value="1"/>
</dbReference>
<dbReference type="PIRSF" id="PIRSF000463">
    <property type="entry name" value="GlgB"/>
    <property type="match status" value="1"/>
</dbReference>
<keyword evidence="8" id="KW-1185">Reference proteome</keyword>
<dbReference type="CDD" id="cd02855">
    <property type="entry name" value="E_set_GBE_prok_N"/>
    <property type="match status" value="1"/>
</dbReference>
<evidence type="ECO:0000259" key="6">
    <source>
        <dbReference type="Pfam" id="PF22019"/>
    </source>
</evidence>
<proteinExistence type="predicted"/>
<dbReference type="PANTHER" id="PTHR43651">
    <property type="entry name" value="1,4-ALPHA-GLUCAN-BRANCHING ENZYME"/>
    <property type="match status" value="1"/>
</dbReference>
<dbReference type="InterPro" id="IPR014756">
    <property type="entry name" value="Ig_E-set"/>
</dbReference>
<dbReference type="SUPFAM" id="SSF81296">
    <property type="entry name" value="E set domains"/>
    <property type="match status" value="2"/>
</dbReference>
<evidence type="ECO:0000256" key="1">
    <source>
        <dbReference type="ARBA" id="ARBA00002953"/>
    </source>
</evidence>
<dbReference type="InterPro" id="IPR044143">
    <property type="entry name" value="GlgB_N_E_set_prok"/>
</dbReference>
<keyword evidence="2" id="KW-0328">Glycosyltransferase</keyword>
<keyword evidence="2" id="KW-0808">Transferase</keyword>
<organism evidence="7 8">
    <name type="scientific">Lachnospira intestinalis</name>
    <dbReference type="NCBI Taxonomy" id="3133158"/>
    <lineage>
        <taxon>Bacteria</taxon>
        <taxon>Bacillati</taxon>
        <taxon>Bacillota</taxon>
        <taxon>Clostridia</taxon>
        <taxon>Lachnospirales</taxon>
        <taxon>Lachnospiraceae</taxon>
        <taxon>Lachnospira</taxon>
    </lineage>
</organism>
<dbReference type="Proteomes" id="UP001546774">
    <property type="component" value="Unassembled WGS sequence"/>
</dbReference>
<dbReference type="EMBL" id="JBBMFS010000002">
    <property type="protein sequence ID" value="MEQ2553943.1"/>
    <property type="molecule type" value="Genomic_DNA"/>
</dbReference>
<sequence>MNRLYQFMNWPEIEGLVYSECSHPMELLGAHMCRDGMLVQVFRPDAVEAEIHIAGRKKAYACEKVDESGYFAVCIPIKKQTAYTVCIEDIKGQKKEYMDPYACGTALTAEQRKKLAAGDDWEAYRLFGAHERTVGGIRGVCFAVWAPNAQRVSVVGDFNHWDGRIFPMEKHEDSGIFELFIPEMKAGTAYKYEIKFKGGNIAVKTDPYCRQCDAGQGFASVVYADIPFAWEDGAWQKAEENRDIEKEPVAIYEISPETCRQIKEPEQFAAQIAKLGYTHIELQAVAQYDSRRRNLRETAGYFAPADIFGTPDDLKRLVNAMHKENIGVIADWNAAFMGNLPSGLTWFDGTNLYESSAFCLTPDADVAVSSFQYGKPQVKMFLISNAIMWIKEYHIDGLFVDEVASALYLDYGRAPGEWIPNLYGENENLDAVAFFKQLKKVLIKEKCPAVLIAQDSSTWGRVTGSHEDALGFDFKWNHGWKNDFDKFMQSDPLFRKGVYQKLTDNMLYFYSEFFIQELHITEQELPGSNDGEKHANMRLATAYQYCYPGKKRTAENCTGTLPQSFMEALNAFYKEHPALYTADYEPEGFAWTDTQDEQETVLAFVRRSMVSDSTSQDLLVIANFTPVVRKDFRMGVLEPGKYKEIFNTDAAHFGGQNILNEQQLSSEKVERNGCENSIVLDLPPLALTVYAYEPFTKLELEEIRIREEAELAAKAAQEQAWQAEQLKVKAEEEAQAALEAQKQAELAAKAAQQACEEAEKQAQEAEAAKLKIEQETKKKLAALKRRK</sequence>
<dbReference type="Gene3D" id="3.20.20.80">
    <property type="entry name" value="Glycosidases"/>
    <property type="match status" value="1"/>
</dbReference>